<sequence length="157" mass="17436">MEVQTVSLCSLSDWSIQHIQDVFEARTDEQALRAIAATFSEKIHITMNGARIPREGLIHSVLSLRKGSSGLRVHWRHAVDAPSDPSTNRDGTFGGVYAIRGIQRVLPGSSKPIEFERIKAVTVKIQSEALNKDTDTRRIVELVFVASDVRVDRQAAM</sequence>
<keyword evidence="2" id="KW-1185">Reference proteome</keyword>
<dbReference type="EMBL" id="ML208708">
    <property type="protein sequence ID" value="TFK60983.1"/>
    <property type="molecule type" value="Genomic_DNA"/>
</dbReference>
<reference evidence="1 2" key="1">
    <citation type="journal article" date="2019" name="Nat. Ecol. Evol.">
        <title>Megaphylogeny resolves global patterns of mushroom evolution.</title>
        <authorList>
            <person name="Varga T."/>
            <person name="Krizsan K."/>
            <person name="Foldi C."/>
            <person name="Dima B."/>
            <person name="Sanchez-Garcia M."/>
            <person name="Sanchez-Ramirez S."/>
            <person name="Szollosi G.J."/>
            <person name="Szarkandi J.G."/>
            <person name="Papp V."/>
            <person name="Albert L."/>
            <person name="Andreopoulos W."/>
            <person name="Angelini C."/>
            <person name="Antonin V."/>
            <person name="Barry K.W."/>
            <person name="Bougher N.L."/>
            <person name="Buchanan P."/>
            <person name="Buyck B."/>
            <person name="Bense V."/>
            <person name="Catcheside P."/>
            <person name="Chovatia M."/>
            <person name="Cooper J."/>
            <person name="Damon W."/>
            <person name="Desjardin D."/>
            <person name="Finy P."/>
            <person name="Geml J."/>
            <person name="Haridas S."/>
            <person name="Hughes K."/>
            <person name="Justo A."/>
            <person name="Karasinski D."/>
            <person name="Kautmanova I."/>
            <person name="Kiss B."/>
            <person name="Kocsube S."/>
            <person name="Kotiranta H."/>
            <person name="LaButti K.M."/>
            <person name="Lechner B.E."/>
            <person name="Liimatainen K."/>
            <person name="Lipzen A."/>
            <person name="Lukacs Z."/>
            <person name="Mihaltcheva S."/>
            <person name="Morgado L.N."/>
            <person name="Niskanen T."/>
            <person name="Noordeloos M.E."/>
            <person name="Ohm R.A."/>
            <person name="Ortiz-Santana B."/>
            <person name="Ovrebo C."/>
            <person name="Racz N."/>
            <person name="Riley R."/>
            <person name="Savchenko A."/>
            <person name="Shiryaev A."/>
            <person name="Soop K."/>
            <person name="Spirin V."/>
            <person name="Szebenyi C."/>
            <person name="Tomsovsky M."/>
            <person name="Tulloss R.E."/>
            <person name="Uehling J."/>
            <person name="Grigoriev I.V."/>
            <person name="Vagvolgyi C."/>
            <person name="Papp T."/>
            <person name="Martin F.M."/>
            <person name="Miettinen O."/>
            <person name="Hibbett D.S."/>
            <person name="Nagy L.G."/>
        </authorList>
    </citation>
    <scope>NUCLEOTIDE SEQUENCE [LARGE SCALE GENOMIC DNA]</scope>
    <source>
        <strain evidence="1 2">NL-1719</strain>
    </source>
</reference>
<proteinExistence type="predicted"/>
<accession>A0ACD3A531</accession>
<protein>
    <submittedName>
        <fullName evidence="1">Uncharacterized protein</fullName>
    </submittedName>
</protein>
<organism evidence="1 2">
    <name type="scientific">Pluteus cervinus</name>
    <dbReference type="NCBI Taxonomy" id="181527"/>
    <lineage>
        <taxon>Eukaryota</taxon>
        <taxon>Fungi</taxon>
        <taxon>Dikarya</taxon>
        <taxon>Basidiomycota</taxon>
        <taxon>Agaricomycotina</taxon>
        <taxon>Agaricomycetes</taxon>
        <taxon>Agaricomycetidae</taxon>
        <taxon>Agaricales</taxon>
        <taxon>Pluteineae</taxon>
        <taxon>Pluteaceae</taxon>
        <taxon>Pluteus</taxon>
    </lineage>
</organism>
<gene>
    <name evidence="1" type="ORF">BDN72DRAFT_850056</name>
</gene>
<dbReference type="Proteomes" id="UP000308600">
    <property type="component" value="Unassembled WGS sequence"/>
</dbReference>
<evidence type="ECO:0000313" key="2">
    <source>
        <dbReference type="Proteomes" id="UP000308600"/>
    </source>
</evidence>
<name>A0ACD3A531_9AGAR</name>
<evidence type="ECO:0000313" key="1">
    <source>
        <dbReference type="EMBL" id="TFK60983.1"/>
    </source>
</evidence>